<dbReference type="Proteomes" id="UP000196803">
    <property type="component" value="Unassembled WGS sequence"/>
</dbReference>
<feature type="coiled-coil region" evidence="1">
    <location>
        <begin position="34"/>
        <end position="62"/>
    </location>
</feature>
<evidence type="ECO:0000256" key="1">
    <source>
        <dbReference type="SAM" id="Coils"/>
    </source>
</evidence>
<name>A0ABY1S621_CALBS</name>
<proteinExistence type="predicted"/>
<sequence length="64" mass="7585">MGKIVNFQQAKQKIIQQKHDEEIKKFNASVNFLVELIEANMSEDEKQRRRELEEELEKALKGLI</sequence>
<evidence type="ECO:0000313" key="2">
    <source>
        <dbReference type="EMBL" id="SMR91760.1"/>
    </source>
</evidence>
<reference evidence="2 3" key="1">
    <citation type="submission" date="2017-05" db="EMBL/GenBank/DDBJ databases">
        <authorList>
            <person name="Varghese N."/>
            <person name="Submissions S."/>
        </authorList>
    </citation>
    <scope>NUCLEOTIDE SEQUENCE [LARGE SCALE GENOMIC DNA]</scope>
    <source>
        <strain evidence="2 3">MACB1020</strain>
    </source>
</reference>
<comment type="caution">
    <text evidence="2">The sequence shown here is derived from an EMBL/GenBank/DDBJ whole genome shotgun (WGS) entry which is preliminary data.</text>
</comment>
<keyword evidence="1" id="KW-0175">Coiled coil</keyword>
<keyword evidence="3" id="KW-1185">Reference proteome</keyword>
<organism evidence="2 3">
    <name type="scientific">Caldicellulosiruptor bescii</name>
    <name type="common">Anaerocellum thermophilum</name>
    <dbReference type="NCBI Taxonomy" id="31899"/>
    <lineage>
        <taxon>Bacteria</taxon>
        <taxon>Bacillati</taxon>
        <taxon>Bacillota</taxon>
        <taxon>Bacillota incertae sedis</taxon>
        <taxon>Caldicellulosiruptorales</taxon>
        <taxon>Caldicellulosiruptoraceae</taxon>
        <taxon>Caldicellulosiruptor</taxon>
    </lineage>
</organism>
<dbReference type="EMBL" id="FXXC01000001">
    <property type="protein sequence ID" value="SMR91760.1"/>
    <property type="molecule type" value="Genomic_DNA"/>
</dbReference>
<gene>
    <name evidence="2" type="ORF">SAMN05216240_0635</name>
</gene>
<evidence type="ECO:0000313" key="3">
    <source>
        <dbReference type="Proteomes" id="UP000196803"/>
    </source>
</evidence>
<dbReference type="RefSeq" id="WP_015908725.1">
    <property type="nucleotide sequence ID" value="NZ_FUZJ01000001.1"/>
</dbReference>
<dbReference type="GeneID" id="31773761"/>
<accession>A0ABY1S621</accession>
<protein>
    <submittedName>
        <fullName evidence="2">Uncharacterized protein</fullName>
    </submittedName>
</protein>